<dbReference type="AlphaFoldDB" id="A0A2Z6RNI6"/>
<keyword evidence="1" id="KW-0175">Coiled coil</keyword>
<evidence type="ECO:0000313" key="3">
    <source>
        <dbReference type="Proteomes" id="UP000247702"/>
    </source>
</evidence>
<keyword evidence="3" id="KW-1185">Reference proteome</keyword>
<evidence type="ECO:0000313" key="2">
    <source>
        <dbReference type="EMBL" id="GBC02503.1"/>
    </source>
</evidence>
<name>A0A2Z6RNI6_9GLOM</name>
<gene>
    <name evidence="2" type="ORF">RclHR1_04650020</name>
</gene>
<dbReference type="EMBL" id="BEXD01003832">
    <property type="protein sequence ID" value="GBC02503.1"/>
    <property type="molecule type" value="Genomic_DNA"/>
</dbReference>
<comment type="caution">
    <text evidence="2">The sequence shown here is derived from an EMBL/GenBank/DDBJ whole genome shotgun (WGS) entry which is preliminary data.</text>
</comment>
<dbReference type="Proteomes" id="UP000247702">
    <property type="component" value="Unassembled WGS sequence"/>
</dbReference>
<protein>
    <submittedName>
        <fullName evidence="2">Uncharacterized protein</fullName>
    </submittedName>
</protein>
<accession>A0A2Z6RNI6</accession>
<sequence length="112" mass="13592">MAFRRPHLRQRRTCEEYKAKLEEKNYHLHSELQTEVDLNCQNESRINQLERDYPEEEMVELKSEISSLKSRLYQAKKDVRDKEKYISDLEKCLEESEEQVDRLRCRIKAISS</sequence>
<feature type="coiled-coil region" evidence="1">
    <location>
        <begin position="58"/>
        <end position="106"/>
    </location>
</feature>
<organism evidence="2 3">
    <name type="scientific">Rhizophagus clarus</name>
    <dbReference type="NCBI Taxonomy" id="94130"/>
    <lineage>
        <taxon>Eukaryota</taxon>
        <taxon>Fungi</taxon>
        <taxon>Fungi incertae sedis</taxon>
        <taxon>Mucoromycota</taxon>
        <taxon>Glomeromycotina</taxon>
        <taxon>Glomeromycetes</taxon>
        <taxon>Glomerales</taxon>
        <taxon>Glomeraceae</taxon>
        <taxon>Rhizophagus</taxon>
    </lineage>
</organism>
<proteinExistence type="predicted"/>
<evidence type="ECO:0000256" key="1">
    <source>
        <dbReference type="SAM" id="Coils"/>
    </source>
</evidence>
<reference evidence="2 3" key="1">
    <citation type="submission" date="2017-11" db="EMBL/GenBank/DDBJ databases">
        <title>The genome of Rhizophagus clarus HR1 reveals common genetic basis of auxotrophy among arbuscular mycorrhizal fungi.</title>
        <authorList>
            <person name="Kobayashi Y."/>
        </authorList>
    </citation>
    <scope>NUCLEOTIDE SEQUENCE [LARGE SCALE GENOMIC DNA]</scope>
    <source>
        <strain evidence="2 3">HR1</strain>
    </source>
</reference>